<proteinExistence type="inferred from homology"/>
<dbReference type="InterPro" id="IPR050556">
    <property type="entry name" value="Type_II_TA_system_RNase"/>
</dbReference>
<protein>
    <recommendedName>
        <fullName evidence="8">Ribonuclease VapC</fullName>
        <shortName evidence="8">RNase VapC</shortName>
        <ecNumber evidence="8">3.1.-.-</ecNumber>
    </recommendedName>
    <alternativeName>
        <fullName evidence="8">Toxin VapC</fullName>
    </alternativeName>
</protein>
<dbReference type="PANTHER" id="PTHR33653:SF1">
    <property type="entry name" value="RIBONUCLEASE VAPC2"/>
    <property type="match status" value="1"/>
</dbReference>
<evidence type="ECO:0000256" key="1">
    <source>
        <dbReference type="ARBA" id="ARBA00001946"/>
    </source>
</evidence>
<evidence type="ECO:0000256" key="7">
    <source>
        <dbReference type="ARBA" id="ARBA00038093"/>
    </source>
</evidence>
<dbReference type="EMBL" id="JAUYVI010000005">
    <property type="protein sequence ID" value="MDQ7249623.1"/>
    <property type="molecule type" value="Genomic_DNA"/>
</dbReference>
<evidence type="ECO:0000256" key="2">
    <source>
        <dbReference type="ARBA" id="ARBA00022649"/>
    </source>
</evidence>
<keyword evidence="2 8" id="KW-1277">Toxin-antitoxin system</keyword>
<name>A0ABU0YS22_9PROT</name>
<dbReference type="PANTHER" id="PTHR33653">
    <property type="entry name" value="RIBONUCLEASE VAPC2"/>
    <property type="match status" value="1"/>
</dbReference>
<feature type="binding site" evidence="8">
    <location>
        <position position="95"/>
    </location>
    <ligand>
        <name>Mg(2+)</name>
        <dbReference type="ChEBI" id="CHEBI:18420"/>
    </ligand>
</feature>
<comment type="function">
    <text evidence="8">Toxic component of a toxin-antitoxin (TA) system. An RNase.</text>
</comment>
<dbReference type="InterPro" id="IPR029060">
    <property type="entry name" value="PIN-like_dom_sf"/>
</dbReference>
<keyword evidence="11" id="KW-1185">Reference proteome</keyword>
<dbReference type="EC" id="3.1.-.-" evidence="8"/>
<organism evidence="10 11">
    <name type="scientific">Dongia sedimenti</name>
    <dbReference type="NCBI Taxonomy" id="3064282"/>
    <lineage>
        <taxon>Bacteria</taxon>
        <taxon>Pseudomonadati</taxon>
        <taxon>Pseudomonadota</taxon>
        <taxon>Alphaproteobacteria</taxon>
        <taxon>Rhodospirillales</taxon>
        <taxon>Dongiaceae</taxon>
        <taxon>Dongia</taxon>
    </lineage>
</organism>
<reference evidence="11" key="1">
    <citation type="submission" date="2023-08" db="EMBL/GenBank/DDBJ databases">
        <title>Rhodospirillaceae gen. nov., a novel taxon isolated from the Yangtze River Yuezi River estuary sludge.</title>
        <authorList>
            <person name="Ruan L."/>
        </authorList>
    </citation>
    <scope>NUCLEOTIDE SEQUENCE [LARGE SCALE GENOMIC DNA]</scope>
    <source>
        <strain evidence="11">R-7</strain>
    </source>
</reference>
<dbReference type="InterPro" id="IPR022907">
    <property type="entry name" value="VapC_family"/>
</dbReference>
<sequence>MVDTSAIVAVMLRESNAADCMRIWEAEESVLISAGTLAELLIITATRDIANEATDLIDRIGAEIIPVTETMARQVGEAYARWGKGIHPAGLNFGDCFAYALAKERGCRLLYVGADFAKTDVESAL</sequence>
<evidence type="ECO:0000256" key="3">
    <source>
        <dbReference type="ARBA" id="ARBA00022722"/>
    </source>
</evidence>
<dbReference type="RefSeq" id="WP_379957777.1">
    <property type="nucleotide sequence ID" value="NZ_JAUYVI010000005.1"/>
</dbReference>
<keyword evidence="5 8" id="KW-0378">Hydrolase</keyword>
<evidence type="ECO:0000256" key="8">
    <source>
        <dbReference type="HAMAP-Rule" id="MF_00265"/>
    </source>
</evidence>
<comment type="similarity">
    <text evidence="7 8">Belongs to the PINc/VapC protein family.</text>
</comment>
<dbReference type="Proteomes" id="UP001230156">
    <property type="component" value="Unassembled WGS sequence"/>
</dbReference>
<evidence type="ECO:0000313" key="10">
    <source>
        <dbReference type="EMBL" id="MDQ7249623.1"/>
    </source>
</evidence>
<accession>A0ABU0YS22</accession>
<dbReference type="SUPFAM" id="SSF88723">
    <property type="entry name" value="PIN domain-like"/>
    <property type="match status" value="1"/>
</dbReference>
<keyword evidence="8" id="KW-0800">Toxin</keyword>
<dbReference type="Pfam" id="PF01850">
    <property type="entry name" value="PIN"/>
    <property type="match status" value="1"/>
</dbReference>
<keyword evidence="4 8" id="KW-0479">Metal-binding</keyword>
<dbReference type="HAMAP" id="MF_00265">
    <property type="entry name" value="VapC_Nob1"/>
    <property type="match status" value="1"/>
</dbReference>
<keyword evidence="6 8" id="KW-0460">Magnesium</keyword>
<evidence type="ECO:0000256" key="6">
    <source>
        <dbReference type="ARBA" id="ARBA00022842"/>
    </source>
</evidence>
<feature type="domain" description="PIN" evidence="9">
    <location>
        <begin position="1"/>
        <end position="120"/>
    </location>
</feature>
<evidence type="ECO:0000256" key="5">
    <source>
        <dbReference type="ARBA" id="ARBA00022801"/>
    </source>
</evidence>
<dbReference type="InterPro" id="IPR002716">
    <property type="entry name" value="PIN_dom"/>
</dbReference>
<evidence type="ECO:0000313" key="11">
    <source>
        <dbReference type="Proteomes" id="UP001230156"/>
    </source>
</evidence>
<evidence type="ECO:0000259" key="9">
    <source>
        <dbReference type="Pfam" id="PF01850"/>
    </source>
</evidence>
<dbReference type="Gene3D" id="3.40.50.1010">
    <property type="entry name" value="5'-nuclease"/>
    <property type="match status" value="1"/>
</dbReference>
<gene>
    <name evidence="8" type="primary">vapC</name>
    <name evidence="10" type="ORF">Q8A70_18180</name>
</gene>
<feature type="binding site" evidence="8">
    <location>
        <position position="3"/>
    </location>
    <ligand>
        <name>Mg(2+)</name>
        <dbReference type="ChEBI" id="CHEBI:18420"/>
    </ligand>
</feature>
<comment type="caution">
    <text evidence="10">The sequence shown here is derived from an EMBL/GenBank/DDBJ whole genome shotgun (WGS) entry which is preliminary data.</text>
</comment>
<dbReference type="CDD" id="cd09871">
    <property type="entry name" value="PIN_MtVapC28-VapC30-like"/>
    <property type="match status" value="1"/>
</dbReference>
<evidence type="ECO:0000256" key="4">
    <source>
        <dbReference type="ARBA" id="ARBA00022723"/>
    </source>
</evidence>
<comment type="cofactor">
    <cofactor evidence="1 8">
        <name>Mg(2+)</name>
        <dbReference type="ChEBI" id="CHEBI:18420"/>
    </cofactor>
</comment>
<keyword evidence="3 8" id="KW-0540">Nuclease</keyword>